<evidence type="ECO:0000256" key="9">
    <source>
        <dbReference type="ARBA" id="ARBA00023136"/>
    </source>
</evidence>
<organism evidence="15">
    <name type="scientific">Daucus carota subsp. sativus</name>
    <name type="common">Carrot</name>
    <dbReference type="NCBI Taxonomy" id="79200"/>
    <lineage>
        <taxon>Eukaryota</taxon>
        <taxon>Viridiplantae</taxon>
        <taxon>Streptophyta</taxon>
        <taxon>Embryophyta</taxon>
        <taxon>Tracheophyta</taxon>
        <taxon>Spermatophyta</taxon>
        <taxon>Magnoliopsida</taxon>
        <taxon>eudicotyledons</taxon>
        <taxon>Gunneridae</taxon>
        <taxon>Pentapetalae</taxon>
        <taxon>asterids</taxon>
        <taxon>campanulids</taxon>
        <taxon>Apiales</taxon>
        <taxon>Apiaceae</taxon>
        <taxon>Apioideae</taxon>
        <taxon>Scandiceae</taxon>
        <taxon>Daucinae</taxon>
        <taxon>Daucus</taxon>
        <taxon>Daucus sect. Daucus</taxon>
    </lineage>
</organism>
<dbReference type="Pfam" id="PF00560">
    <property type="entry name" value="LRR_1"/>
    <property type="match status" value="4"/>
</dbReference>
<dbReference type="SUPFAM" id="SSF52058">
    <property type="entry name" value="L domain-like"/>
    <property type="match status" value="2"/>
</dbReference>
<dbReference type="PRINTS" id="PR00019">
    <property type="entry name" value="LEURICHRPT"/>
</dbReference>
<dbReference type="GO" id="GO:0051707">
    <property type="term" value="P:response to other organism"/>
    <property type="evidence" value="ECO:0007669"/>
    <property type="project" value="UniProtKB-ARBA"/>
</dbReference>
<keyword evidence="6 12" id="KW-0732">Signal</keyword>
<dbReference type="GO" id="GO:0099402">
    <property type="term" value="P:plant organ development"/>
    <property type="evidence" value="ECO:0007669"/>
    <property type="project" value="UniProtKB-ARBA"/>
</dbReference>
<dbReference type="GO" id="GO:0006952">
    <property type="term" value="P:defense response"/>
    <property type="evidence" value="ECO:0007669"/>
    <property type="project" value="UniProtKB-ARBA"/>
</dbReference>
<feature type="domain" description="Disease resistance R13L4/SHOC-2-like LRR" evidence="14">
    <location>
        <begin position="352"/>
        <end position="527"/>
    </location>
</feature>
<gene>
    <name evidence="15" type="ORF">DCAR_022265</name>
</gene>
<evidence type="ECO:0000256" key="1">
    <source>
        <dbReference type="ARBA" id="ARBA00004251"/>
    </source>
</evidence>
<evidence type="ECO:0000259" key="13">
    <source>
        <dbReference type="Pfam" id="PF08263"/>
    </source>
</evidence>
<keyword evidence="7" id="KW-0677">Repeat</keyword>
<keyword evidence="3" id="KW-1003">Cell membrane</keyword>
<feature type="chain" id="PRO_5007831626" evidence="12">
    <location>
        <begin position="29"/>
        <end position="1039"/>
    </location>
</feature>
<comment type="similarity">
    <text evidence="2">Belongs to the RLP family.</text>
</comment>
<accession>A0A161ZUE2</accession>
<dbReference type="Pfam" id="PF13855">
    <property type="entry name" value="LRR_8"/>
    <property type="match status" value="1"/>
</dbReference>
<dbReference type="EMBL" id="LNRQ01000006">
    <property type="protein sequence ID" value="KZM90370.1"/>
    <property type="molecule type" value="Genomic_DNA"/>
</dbReference>
<feature type="signal peptide" evidence="12">
    <location>
        <begin position="1"/>
        <end position="28"/>
    </location>
</feature>
<evidence type="ECO:0000256" key="7">
    <source>
        <dbReference type="ARBA" id="ARBA00022737"/>
    </source>
</evidence>
<evidence type="ECO:0000256" key="10">
    <source>
        <dbReference type="ARBA" id="ARBA00023180"/>
    </source>
</evidence>
<evidence type="ECO:0000256" key="12">
    <source>
        <dbReference type="SAM" id="SignalP"/>
    </source>
</evidence>
<evidence type="ECO:0000313" key="15">
    <source>
        <dbReference type="EMBL" id="KZM90370.1"/>
    </source>
</evidence>
<comment type="subcellular location">
    <subcellularLocation>
        <location evidence="1">Cell membrane</location>
        <topology evidence="1">Single-pass type I membrane protein</topology>
    </subcellularLocation>
</comment>
<evidence type="ECO:0000256" key="11">
    <source>
        <dbReference type="SAM" id="MobiDB-lite"/>
    </source>
</evidence>
<evidence type="ECO:0000256" key="4">
    <source>
        <dbReference type="ARBA" id="ARBA00022614"/>
    </source>
</evidence>
<dbReference type="AlphaFoldDB" id="A0A161ZUE2"/>
<evidence type="ECO:0000256" key="6">
    <source>
        <dbReference type="ARBA" id="ARBA00022729"/>
    </source>
</evidence>
<keyword evidence="8" id="KW-1133">Transmembrane helix</keyword>
<dbReference type="Pfam" id="PF08263">
    <property type="entry name" value="LRRNT_2"/>
    <property type="match status" value="1"/>
</dbReference>
<dbReference type="OMA" id="HTHDATR"/>
<feature type="domain" description="Disease resistance R13L4/SHOC-2-like LRR" evidence="14">
    <location>
        <begin position="111"/>
        <end position="268"/>
    </location>
</feature>
<evidence type="ECO:0000256" key="2">
    <source>
        <dbReference type="ARBA" id="ARBA00009592"/>
    </source>
</evidence>
<dbReference type="GO" id="GO:0005886">
    <property type="term" value="C:plasma membrane"/>
    <property type="evidence" value="ECO:0007669"/>
    <property type="project" value="UniProtKB-SubCell"/>
</dbReference>
<keyword evidence="9" id="KW-0472">Membrane</keyword>
<dbReference type="STRING" id="79200.A0A161ZUE2"/>
<dbReference type="InterPro" id="IPR013210">
    <property type="entry name" value="LRR_N_plant-typ"/>
</dbReference>
<dbReference type="InterPro" id="IPR032675">
    <property type="entry name" value="LRR_dom_sf"/>
</dbReference>
<feature type="compositionally biased region" description="Polar residues" evidence="11">
    <location>
        <begin position="951"/>
        <end position="964"/>
    </location>
</feature>
<dbReference type="InterPro" id="IPR001611">
    <property type="entry name" value="Leu-rich_rpt"/>
</dbReference>
<feature type="domain" description="Leucine-rich repeat-containing N-terminal plant-type" evidence="13">
    <location>
        <begin position="39"/>
        <end position="76"/>
    </location>
</feature>
<dbReference type="FunFam" id="3.80.10.10:FF:000383">
    <property type="entry name" value="Leucine-rich repeat receptor protein kinase EMS1"/>
    <property type="match status" value="1"/>
</dbReference>
<reference evidence="15" key="1">
    <citation type="journal article" date="2016" name="Nat. Genet.">
        <title>A high-quality carrot genome assembly provides new insights into carotenoid accumulation and asterid genome evolution.</title>
        <authorList>
            <person name="Iorizzo M."/>
            <person name="Ellison S."/>
            <person name="Senalik D."/>
            <person name="Zeng P."/>
            <person name="Satapoomin P."/>
            <person name="Huang J."/>
            <person name="Bowman M."/>
            <person name="Iovene M."/>
            <person name="Sanseverino W."/>
            <person name="Cavagnaro P."/>
            <person name="Yildiz M."/>
            <person name="Macko-Podgorni A."/>
            <person name="Moranska E."/>
            <person name="Grzebelus E."/>
            <person name="Grzebelus D."/>
            <person name="Ashrafi H."/>
            <person name="Zheng Z."/>
            <person name="Cheng S."/>
            <person name="Spooner D."/>
            <person name="Van Deynze A."/>
            <person name="Simon P."/>
        </authorList>
    </citation>
    <scope>NUCLEOTIDE SEQUENCE [LARGE SCALE GENOMIC DNA]</scope>
    <source>
        <tissue evidence="15">Leaf</tissue>
    </source>
</reference>
<dbReference type="GO" id="GO:0009653">
    <property type="term" value="P:anatomical structure morphogenesis"/>
    <property type="evidence" value="ECO:0007669"/>
    <property type="project" value="UniProtKB-ARBA"/>
</dbReference>
<dbReference type="Pfam" id="PF23598">
    <property type="entry name" value="LRR_14"/>
    <property type="match status" value="2"/>
</dbReference>
<dbReference type="PANTHER" id="PTHR48063">
    <property type="entry name" value="LRR RECEPTOR-LIKE KINASE"/>
    <property type="match status" value="1"/>
</dbReference>
<evidence type="ECO:0000256" key="8">
    <source>
        <dbReference type="ARBA" id="ARBA00022989"/>
    </source>
</evidence>
<name>A0A161ZUE2_DAUCS</name>
<dbReference type="SMART" id="SM00365">
    <property type="entry name" value="LRR_SD22"/>
    <property type="match status" value="9"/>
</dbReference>
<dbReference type="Gene3D" id="3.80.10.10">
    <property type="entry name" value="Ribonuclease Inhibitor"/>
    <property type="match status" value="4"/>
</dbReference>
<sequence>MGTHSSPSVLVIILFVFVFMQTLVFVSASAASSNISCLESERKALLAFKQSLVDESNLLSSWTGEDCCAWHGVQCNRRSRYVFKIDLHNPIDFNNDDDWYSYDVFSLRGQISNSLQNLKNLTYLDLSMNNFLGAQVPEFFASLKNLRYLNLSYSKLGGLIPRDLGKLSSLQYLDLHYNDFNGSLPTEIRNLAQIRHLDLSFNKFQDHFKNLRSLKDLHLSSNADLVVNISFTWIPPFQLNSLKLSSCKVGPRFPQWLRNQRDLEYLVISNGSIKDNIPYWFENVYLSVKLLDLSHNQITGNWFENVLESHVVNLDLSYNQLTGNVLSVPSELQQLDLSNNLLSGLMVANDIEFGNLAQLRHLDLSFNKLEGSIPAQTFSNLTQMETLDLSVNNFSGSIPLEIFSNLTQIVKLQLSNNKFTGNLPATVKGITFLKELYIGNNQLSGILPVWLGELSELQSLDLSFNFIAGTISQDHMRNLTRLKHLQLSSNLDIVVNISFSWTPPFQLTSLSLSSCKVGPLFPQWLRNQIEIEDLLISNGSIEDTIPDWFEEVYSTVKFLDLSHNQIKGKWFEKTLESRVVNLDLSHNQLSGSVMSIPYELEQLDLSNNLLSGLMVANDSKLGNWSLISLILKNNQLIGKFPDTLCNMKTIEYIYLQNNLFSSGLPTCLGSLEYLQVLDLTNNAFSGHIPRSLGYLPHLQSLHLHNNKFRGKLPATFQHLTRLVTLDLAENEISGILPSWIGEGLSSLKFMTLQSNNFHGEIPLELCYLSKLQMLNLAQNNISGSIPSCFGNLTAMTVDHSGERFVAFYSNASFGYGERLLDYMKGPELEFLTSSLTFLVSIDLSNNNISGEIPKEVGLSLHLPGWFIVFDVSVPDANPFCKGICIKLLEARYRPITFQIGRVSHPYRFMEQQARKRGWPRLLVTADVVERRKSSKRLQNAKRGCIQGEEASQSGCSVDSPNINESPAAGPSNASSCQHLNDASVMGHANAKETSIVLIHRALVHRHANLGKAVMGLSSGDLSFSRYGATNAWIANSSLR</sequence>
<keyword evidence="10" id="KW-0325">Glycoprotein</keyword>
<comment type="caution">
    <text evidence="15">The sequence shown here is derived from an EMBL/GenBank/DDBJ whole genome shotgun (WGS) entry which is preliminary data.</text>
</comment>
<feature type="region of interest" description="Disordered" evidence="11">
    <location>
        <begin position="951"/>
        <end position="974"/>
    </location>
</feature>
<dbReference type="FunFam" id="3.80.10.10:FF:000095">
    <property type="entry name" value="LRR receptor-like serine/threonine-protein kinase GSO1"/>
    <property type="match status" value="1"/>
</dbReference>
<evidence type="ECO:0000256" key="3">
    <source>
        <dbReference type="ARBA" id="ARBA00022475"/>
    </source>
</evidence>
<protein>
    <submittedName>
        <fullName evidence="15">Uncharacterized protein</fullName>
    </submittedName>
</protein>
<evidence type="ECO:0000259" key="14">
    <source>
        <dbReference type="Pfam" id="PF23598"/>
    </source>
</evidence>
<dbReference type="InterPro" id="IPR046956">
    <property type="entry name" value="RLP23-like"/>
</dbReference>
<dbReference type="Gramene" id="KZM90370">
    <property type="protein sequence ID" value="KZM90370"/>
    <property type="gene ID" value="DCAR_022265"/>
</dbReference>
<dbReference type="FunFam" id="3.80.10.10:FF:000400">
    <property type="entry name" value="Nuclear pore complex protein NUP107"/>
    <property type="match status" value="1"/>
</dbReference>
<dbReference type="InterPro" id="IPR055414">
    <property type="entry name" value="LRR_R13L4/SHOC2-like"/>
</dbReference>
<dbReference type="InterPro" id="IPR003591">
    <property type="entry name" value="Leu-rich_rpt_typical-subtyp"/>
</dbReference>
<proteinExistence type="inferred from homology"/>
<keyword evidence="4" id="KW-0433">Leucine-rich repeat</keyword>
<evidence type="ECO:0000256" key="5">
    <source>
        <dbReference type="ARBA" id="ARBA00022692"/>
    </source>
</evidence>
<dbReference type="SUPFAM" id="SSF52047">
    <property type="entry name" value="RNI-like"/>
    <property type="match status" value="1"/>
</dbReference>
<dbReference type="SMART" id="SM00369">
    <property type="entry name" value="LRR_TYP"/>
    <property type="match status" value="11"/>
</dbReference>
<keyword evidence="5" id="KW-0812">Transmembrane</keyword>